<accession>A0ABU1WTD1</accession>
<evidence type="ECO:0000256" key="1">
    <source>
        <dbReference type="ARBA" id="ARBA00037961"/>
    </source>
</evidence>
<dbReference type="Proteomes" id="UP001265700">
    <property type="component" value="Unassembled WGS sequence"/>
</dbReference>
<dbReference type="NCBIfam" id="NF005451">
    <property type="entry name" value="PRK07044.1"/>
    <property type="match status" value="1"/>
</dbReference>
<sequence length="264" mass="28739">MNTALQPDTVLPAGMHPDEWAARLELAACYRVFAMLGWTEMIYNHITLRLPDSVSGVEKAFLINPFGLHYSEVTASNLVKINLKGEVLDGSPHPVNPAGFTVHAAIHDGIEGAHCVMHTHTTAGVAVACLKDGLQQTNFYSAQLHDMVAYHDFEGITIHADEGPRVLQSIGNKPAVILRNHGLLAWGATLPQTFAILWTLNRACEIQLATFSMGGAQAAIPVPEAIAEKCTRDALQFNPNHGAGRDVFDALVRQVNRIDTSYRD</sequence>
<comment type="similarity">
    <text evidence="1">Belongs to the aldolase class II family.</text>
</comment>
<comment type="caution">
    <text evidence="3">The sequence shown here is derived from an EMBL/GenBank/DDBJ whole genome shotgun (WGS) entry which is preliminary data.</text>
</comment>
<protein>
    <submittedName>
        <fullName evidence="3">Ribulose-5-phosphate 4-epimerase/fuculose-1-phosphate aldolase</fullName>
    </submittedName>
</protein>
<dbReference type="SMART" id="SM01007">
    <property type="entry name" value="Aldolase_II"/>
    <property type="match status" value="1"/>
</dbReference>
<dbReference type="SUPFAM" id="SSF53639">
    <property type="entry name" value="AraD/HMP-PK domain-like"/>
    <property type="match status" value="1"/>
</dbReference>
<dbReference type="RefSeq" id="WP_310321392.1">
    <property type="nucleotide sequence ID" value="NZ_JAVDWU010000012.1"/>
</dbReference>
<keyword evidence="4" id="KW-1185">Reference proteome</keyword>
<dbReference type="EMBL" id="JAVDWU010000012">
    <property type="protein sequence ID" value="MDR7152540.1"/>
    <property type="molecule type" value="Genomic_DNA"/>
</dbReference>
<name>A0ABU1WTD1_9BURK</name>
<reference evidence="3 4" key="1">
    <citation type="submission" date="2023-07" db="EMBL/GenBank/DDBJ databases">
        <title>Sorghum-associated microbial communities from plants grown in Nebraska, USA.</title>
        <authorList>
            <person name="Schachtman D."/>
        </authorList>
    </citation>
    <scope>NUCLEOTIDE SEQUENCE [LARGE SCALE GENOMIC DNA]</scope>
    <source>
        <strain evidence="3 4">4249</strain>
    </source>
</reference>
<dbReference type="PANTHER" id="PTHR10672:SF3">
    <property type="entry name" value="PROTEIN HU-LI TAI SHAO"/>
    <property type="match status" value="1"/>
</dbReference>
<organism evidence="3 4">
    <name type="scientific">Hydrogenophaga palleronii</name>
    <dbReference type="NCBI Taxonomy" id="65655"/>
    <lineage>
        <taxon>Bacteria</taxon>
        <taxon>Pseudomonadati</taxon>
        <taxon>Pseudomonadota</taxon>
        <taxon>Betaproteobacteria</taxon>
        <taxon>Burkholderiales</taxon>
        <taxon>Comamonadaceae</taxon>
        <taxon>Hydrogenophaga</taxon>
    </lineage>
</organism>
<dbReference type="InterPro" id="IPR001303">
    <property type="entry name" value="Aldolase_II/adducin_N"/>
</dbReference>
<feature type="domain" description="Class II aldolase/adducin N-terminal" evidence="2">
    <location>
        <begin position="24"/>
        <end position="208"/>
    </location>
</feature>
<dbReference type="Gene3D" id="3.40.225.10">
    <property type="entry name" value="Class II aldolase/adducin N-terminal domain"/>
    <property type="match status" value="1"/>
</dbReference>
<gene>
    <name evidence="3" type="ORF">J2W49_004518</name>
</gene>
<dbReference type="InterPro" id="IPR051017">
    <property type="entry name" value="Aldolase-II_Adducin_sf"/>
</dbReference>
<proteinExistence type="inferred from homology"/>
<dbReference type="PANTHER" id="PTHR10672">
    <property type="entry name" value="ADDUCIN"/>
    <property type="match status" value="1"/>
</dbReference>
<dbReference type="Pfam" id="PF00596">
    <property type="entry name" value="Aldolase_II"/>
    <property type="match status" value="1"/>
</dbReference>
<evidence type="ECO:0000313" key="4">
    <source>
        <dbReference type="Proteomes" id="UP001265700"/>
    </source>
</evidence>
<dbReference type="InterPro" id="IPR036409">
    <property type="entry name" value="Aldolase_II/adducin_N_sf"/>
</dbReference>
<evidence type="ECO:0000313" key="3">
    <source>
        <dbReference type="EMBL" id="MDR7152540.1"/>
    </source>
</evidence>
<evidence type="ECO:0000259" key="2">
    <source>
        <dbReference type="SMART" id="SM01007"/>
    </source>
</evidence>